<evidence type="ECO:0000313" key="7">
    <source>
        <dbReference type="EMBL" id="VVA29876.1"/>
    </source>
</evidence>
<keyword evidence="4" id="KW-0406">Ion transport</keyword>
<dbReference type="Gramene" id="VVA29876">
    <property type="protein sequence ID" value="VVA29876"/>
    <property type="gene ID" value="Prudul26B021363"/>
</dbReference>
<sequence>MKLGLTFRIIRTCKRKPLPSDLKAIDLDKKHKVFNKIAKSSTLQPHTVNFLNILVAGVAAPGVDSEQVQKLTEAKNVRIKTVIDPSLVAGFTVRYDNYGLKLREEAA</sequence>
<gene>
    <name evidence="7" type="ORF">ALMOND_2B021363</name>
    <name evidence="8" type="ORF">ALMOND_2B026259</name>
</gene>
<evidence type="ECO:0000256" key="5">
    <source>
        <dbReference type="ARBA" id="ARBA00023136"/>
    </source>
</evidence>
<dbReference type="AlphaFoldDB" id="A0A5E4GJU5"/>
<name>A0A5E4GJU5_PRUDU</name>
<evidence type="ECO:0000256" key="4">
    <source>
        <dbReference type="ARBA" id="ARBA00023065"/>
    </source>
</evidence>
<dbReference type="EMBL" id="CABIKO010000176">
    <property type="protein sequence ID" value="VVA29876.1"/>
    <property type="molecule type" value="Genomic_DNA"/>
</dbReference>
<evidence type="ECO:0000313" key="9">
    <source>
        <dbReference type="Proteomes" id="UP000327085"/>
    </source>
</evidence>
<evidence type="ECO:0000256" key="3">
    <source>
        <dbReference type="ARBA" id="ARBA00022781"/>
    </source>
</evidence>
<keyword evidence="5" id="KW-0472">Membrane</keyword>
<keyword evidence="2" id="KW-0813">Transport</keyword>
<dbReference type="EMBL" id="CABIKO010000923">
    <property type="protein sequence ID" value="VVA40147.1"/>
    <property type="molecule type" value="Genomic_DNA"/>
</dbReference>
<keyword evidence="3" id="KW-0375">Hydrogen ion transport</keyword>
<organism evidence="8 9">
    <name type="scientific">Prunus dulcis</name>
    <name type="common">Almond</name>
    <name type="synonym">Amygdalus dulcis</name>
    <dbReference type="NCBI Taxonomy" id="3755"/>
    <lineage>
        <taxon>Eukaryota</taxon>
        <taxon>Viridiplantae</taxon>
        <taxon>Streptophyta</taxon>
        <taxon>Embryophyta</taxon>
        <taxon>Tracheophyta</taxon>
        <taxon>Spermatophyta</taxon>
        <taxon>Magnoliopsida</taxon>
        <taxon>eudicotyledons</taxon>
        <taxon>Gunneridae</taxon>
        <taxon>Pentapetalae</taxon>
        <taxon>rosids</taxon>
        <taxon>fabids</taxon>
        <taxon>Rosales</taxon>
        <taxon>Rosaceae</taxon>
        <taxon>Amygdaloideae</taxon>
        <taxon>Amygdaleae</taxon>
        <taxon>Prunus</taxon>
    </lineage>
</organism>
<dbReference type="GO" id="GO:0046933">
    <property type="term" value="F:proton-transporting ATP synthase activity, rotational mechanism"/>
    <property type="evidence" value="ECO:0007669"/>
    <property type="project" value="InterPro"/>
</dbReference>
<evidence type="ECO:0000256" key="1">
    <source>
        <dbReference type="ARBA" id="ARBA00004370"/>
    </source>
</evidence>
<reference evidence="9" key="2">
    <citation type="journal article" date="2020" name="Plant J.">
        <title>Transposons played a major role in the diversification between the closely related almond and peach genomes: results from the almond genome sequence.</title>
        <authorList>
            <person name="Alioto T."/>
            <person name="Alexiou K.G."/>
            <person name="Bardil A."/>
            <person name="Barteri F."/>
            <person name="Castanera R."/>
            <person name="Cruz F."/>
            <person name="Dhingra A."/>
            <person name="Duval H."/>
            <person name="Fernandez I Marti A."/>
            <person name="Frias L."/>
            <person name="Galan B."/>
            <person name="Garcia J.L."/>
            <person name="Howad W."/>
            <person name="Gomez-Garrido J."/>
            <person name="Gut M."/>
            <person name="Julca I."/>
            <person name="Morata J."/>
            <person name="Puigdomenech P."/>
            <person name="Ribeca P."/>
            <person name="Rubio Cabetas M.J."/>
            <person name="Vlasova A."/>
            <person name="Wirthensohn M."/>
            <person name="Garcia-Mas J."/>
            <person name="Gabaldon T."/>
            <person name="Casacuberta J.M."/>
            <person name="Arus P."/>
        </authorList>
    </citation>
    <scope>NUCLEOTIDE SEQUENCE [LARGE SCALE GENOMIC DNA]</scope>
    <source>
        <strain evidence="9">cv. Texas</strain>
    </source>
</reference>
<evidence type="ECO:0000313" key="8">
    <source>
        <dbReference type="EMBL" id="VVA40147.1"/>
    </source>
</evidence>
<evidence type="ECO:0000256" key="6">
    <source>
        <dbReference type="ARBA" id="ARBA00023310"/>
    </source>
</evidence>
<dbReference type="InParanoid" id="A0A5E4GJU5"/>
<dbReference type="Proteomes" id="UP000327085">
    <property type="component" value="Chromosome 4"/>
</dbReference>
<dbReference type="GO" id="GO:0016020">
    <property type="term" value="C:membrane"/>
    <property type="evidence" value="ECO:0007669"/>
    <property type="project" value="UniProtKB-SubCell"/>
</dbReference>
<dbReference type="PANTHER" id="PTHR11910">
    <property type="entry name" value="ATP SYNTHASE DELTA CHAIN"/>
    <property type="match status" value="1"/>
</dbReference>
<dbReference type="Gramene" id="VVA40147">
    <property type="protein sequence ID" value="VVA40147"/>
    <property type="gene ID" value="Prudul26B026259"/>
</dbReference>
<keyword evidence="6" id="KW-0066">ATP synthesis</keyword>
<comment type="subcellular location">
    <subcellularLocation>
        <location evidence="1">Membrane</location>
    </subcellularLocation>
</comment>
<evidence type="ECO:0000256" key="2">
    <source>
        <dbReference type="ARBA" id="ARBA00022448"/>
    </source>
</evidence>
<reference evidence="8" key="1">
    <citation type="submission" date="2019-07" db="EMBL/GenBank/DDBJ databases">
        <authorList>
            <person name="Alioto T."/>
            <person name="Alioto T."/>
            <person name="Gomez Garrido J."/>
        </authorList>
    </citation>
    <scope>NUCLEOTIDE SEQUENCE [LARGE SCALE GENOMIC DNA]</scope>
</reference>
<proteinExistence type="predicted"/>
<protein>
    <submittedName>
        <fullName evidence="8">PREDICTED: ATP synthase</fullName>
    </submittedName>
</protein>
<accession>A0A5E4GJU5</accession>
<dbReference type="InterPro" id="IPR000711">
    <property type="entry name" value="ATPase_OSCP/dsu"/>
</dbReference>